<dbReference type="PANTHER" id="PTHR40037">
    <property type="entry name" value="PHOSPHOESTERASE YJCG-RELATED"/>
    <property type="match status" value="1"/>
</dbReference>
<evidence type="ECO:0000313" key="1">
    <source>
        <dbReference type="EMBL" id="MBC3793480.1"/>
    </source>
</evidence>
<dbReference type="EMBL" id="VFIA01000027">
    <property type="protein sequence ID" value="MBC3793480.1"/>
    <property type="molecule type" value="Genomic_DNA"/>
</dbReference>
<organism evidence="1 2">
    <name type="scientific">Spirosoma utsteinense</name>
    <dbReference type="NCBI Taxonomy" id="2585773"/>
    <lineage>
        <taxon>Bacteria</taxon>
        <taxon>Pseudomonadati</taxon>
        <taxon>Bacteroidota</taxon>
        <taxon>Cytophagia</taxon>
        <taxon>Cytophagales</taxon>
        <taxon>Cytophagaceae</taxon>
        <taxon>Spirosoma</taxon>
    </lineage>
</organism>
<dbReference type="PANTHER" id="PTHR40037:SF1">
    <property type="entry name" value="PHOSPHOESTERASE SAOUHSC_00951-RELATED"/>
    <property type="match status" value="1"/>
</dbReference>
<evidence type="ECO:0000313" key="2">
    <source>
        <dbReference type="Proteomes" id="UP000700732"/>
    </source>
</evidence>
<dbReference type="GO" id="GO:0016874">
    <property type="term" value="F:ligase activity"/>
    <property type="evidence" value="ECO:0007669"/>
    <property type="project" value="UniProtKB-KW"/>
</dbReference>
<proteinExistence type="predicted"/>
<reference evidence="1 2" key="1">
    <citation type="submission" date="2019-06" db="EMBL/GenBank/DDBJ databases">
        <title>Spirosoma utsteinense sp. nov. isolated from Antarctic ice-free soils.</title>
        <authorList>
            <person name="Tahon G."/>
        </authorList>
    </citation>
    <scope>NUCLEOTIDE SEQUENCE [LARGE SCALE GENOMIC DNA]</scope>
    <source>
        <strain evidence="1 2">LMG 31447</strain>
    </source>
</reference>
<dbReference type="Gene3D" id="3.90.1140.10">
    <property type="entry name" value="Cyclic phosphodiesterase"/>
    <property type="match status" value="1"/>
</dbReference>
<comment type="caution">
    <text evidence="1">The sequence shown here is derived from an EMBL/GenBank/DDBJ whole genome shotgun (WGS) entry which is preliminary data.</text>
</comment>
<keyword evidence="2" id="KW-1185">Reference proteome</keyword>
<dbReference type="SUPFAM" id="SSF55144">
    <property type="entry name" value="LigT-like"/>
    <property type="match status" value="1"/>
</dbReference>
<keyword evidence="1" id="KW-0436">Ligase</keyword>
<sequence>MRLYFMALLPDQGIQEEVTGFKQTAQERFGTSQALKSPAHITLIPPFRSDETDFSILHTVADKQNPFTVQLRNFDRFGSRVIFVDVVPEPTLLTYQKVLADFCAEQFKIAPDSRPFHPHMTVAFKDLRQSVFPEAWAYFSAQSYERIFTAQGITLLVHTGQRWQVAKTFAFSSATPNR</sequence>
<accession>A0ABR6WC05</accession>
<dbReference type="InterPro" id="IPR050580">
    <property type="entry name" value="2H_phosphoesterase_YjcG-like"/>
</dbReference>
<dbReference type="InterPro" id="IPR009097">
    <property type="entry name" value="Cyclic_Pdiesterase"/>
</dbReference>
<protein>
    <submittedName>
        <fullName evidence="1">2'-5' RNA ligase</fullName>
    </submittedName>
</protein>
<dbReference type="RefSeq" id="WP_186739350.1">
    <property type="nucleotide sequence ID" value="NZ_VFIA01000027.1"/>
</dbReference>
<name>A0ABR6WC05_9BACT</name>
<dbReference type="Pfam" id="PF13563">
    <property type="entry name" value="2_5_RNA_ligase2"/>
    <property type="match status" value="1"/>
</dbReference>
<gene>
    <name evidence="1" type="ORF">FH603_3999</name>
</gene>
<dbReference type="Proteomes" id="UP000700732">
    <property type="component" value="Unassembled WGS sequence"/>
</dbReference>